<feature type="transmembrane region" description="Helical" evidence="9">
    <location>
        <begin position="408"/>
        <end position="432"/>
    </location>
</feature>
<feature type="transmembrane region" description="Helical" evidence="9">
    <location>
        <begin position="444"/>
        <end position="467"/>
    </location>
</feature>
<dbReference type="GO" id="GO:0006857">
    <property type="term" value="P:oligopeptide transport"/>
    <property type="evidence" value="ECO:0007669"/>
    <property type="project" value="InterPro"/>
</dbReference>
<dbReference type="PANTHER" id="PTHR23517">
    <property type="entry name" value="RESISTANCE PROTEIN MDTM, PUTATIVE-RELATED-RELATED"/>
    <property type="match status" value="1"/>
</dbReference>
<evidence type="ECO:0000256" key="3">
    <source>
        <dbReference type="ARBA" id="ARBA00022475"/>
    </source>
</evidence>
<name>A0A5B2W5F3_9BACT</name>
<dbReference type="PROSITE" id="PS01023">
    <property type="entry name" value="PTR2_2"/>
    <property type="match status" value="1"/>
</dbReference>
<organism evidence="10 11">
    <name type="scientific">Chitinophaga agrisoli</name>
    <dbReference type="NCBI Taxonomy" id="2607653"/>
    <lineage>
        <taxon>Bacteria</taxon>
        <taxon>Pseudomonadati</taxon>
        <taxon>Bacteroidota</taxon>
        <taxon>Chitinophagia</taxon>
        <taxon>Chitinophagales</taxon>
        <taxon>Chitinophagaceae</taxon>
        <taxon>Chitinophaga</taxon>
    </lineage>
</organism>
<dbReference type="GO" id="GO:0005886">
    <property type="term" value="C:plasma membrane"/>
    <property type="evidence" value="ECO:0007669"/>
    <property type="project" value="UniProtKB-SubCell"/>
</dbReference>
<proteinExistence type="inferred from homology"/>
<feature type="transmembrane region" description="Helical" evidence="9">
    <location>
        <begin position="86"/>
        <end position="108"/>
    </location>
</feature>
<dbReference type="SUPFAM" id="SSF103473">
    <property type="entry name" value="MFS general substrate transporter"/>
    <property type="match status" value="2"/>
</dbReference>
<sequence length="555" mass="60749">MQAPVIPTTQRKGHPKGLAVLFSAEMWERFTFYGNRALLTLFLVSALGFSQEDSSIIYGGFLGMGWLTAILGGFVADRYLGNRACIILGGLTMSLGQLFMFTSGILYATNVETARMIMWAGLGVLILGNGFFKPNISSMVGQLYPKGDNRLDSAFTIFYMGINLGALLGITICPILGDVKHFEGAKEIRDITAFKWGFLAASIAMLVGTVMFYFLKDKYVVSPEGEPVGTKPKKGDSDQAQFSNKAIAITVVAEIILMAIFYKVIGVNLLYAFIYSTGISLGGLILSDKSLNSVERQRIIVIYIISFFVIFFWACFEQAGSSLTFIADQQTDRRLFGWDMPPSLIQNAQSLTLIALAIPFSFLWLRLQKMKMDPISPVKQAIGLGLLAVGYWIIALQVKDLGNAKLGVIWLFVLYLFHTLGELSVSPIGLSLVSKLAPKRFTSLLMGVFFLSNASGYALAGTLGTLLPPTAQTFGKAAEKGIDLPGILNGAVPLTAQLQAQLKTLQLPSSYPQFAGFTIHNLYEFFMLFVILPGVAAILLFLLSFFLKKMMHGVR</sequence>
<feature type="transmembrane region" description="Helical" evidence="9">
    <location>
        <begin position="377"/>
        <end position="396"/>
    </location>
</feature>
<accession>A0A5B2W5F3</accession>
<dbReference type="InterPro" id="IPR018456">
    <property type="entry name" value="PTR2_symporter_CS"/>
</dbReference>
<evidence type="ECO:0000313" key="10">
    <source>
        <dbReference type="EMBL" id="KAA2245796.1"/>
    </source>
</evidence>
<feature type="transmembrane region" description="Helical" evidence="9">
    <location>
        <begin position="197"/>
        <end position="215"/>
    </location>
</feature>
<dbReference type="InterPro" id="IPR000109">
    <property type="entry name" value="POT_fam"/>
</dbReference>
<keyword evidence="4 8" id="KW-0812">Transmembrane</keyword>
<feature type="transmembrane region" description="Helical" evidence="9">
    <location>
        <begin position="268"/>
        <end position="287"/>
    </location>
</feature>
<feature type="transmembrane region" description="Helical" evidence="9">
    <location>
        <begin position="114"/>
        <end position="132"/>
    </location>
</feature>
<keyword evidence="5" id="KW-0653">Protein transport</keyword>
<dbReference type="Pfam" id="PF00854">
    <property type="entry name" value="PTR2"/>
    <property type="match status" value="1"/>
</dbReference>
<comment type="caution">
    <text evidence="10">The sequence shown here is derived from an EMBL/GenBank/DDBJ whole genome shotgun (WGS) entry which is preliminary data.</text>
</comment>
<dbReference type="GO" id="GO:1904680">
    <property type="term" value="F:peptide transmembrane transporter activity"/>
    <property type="evidence" value="ECO:0007669"/>
    <property type="project" value="InterPro"/>
</dbReference>
<dbReference type="CDD" id="cd17346">
    <property type="entry name" value="MFS_DtpA_like"/>
    <property type="match status" value="1"/>
</dbReference>
<comment type="subcellular location">
    <subcellularLocation>
        <location evidence="1">Cell membrane</location>
        <topology evidence="1">Multi-pass membrane protein</topology>
    </subcellularLocation>
    <subcellularLocation>
        <location evidence="8">Membrane</location>
        <topology evidence="8">Multi-pass membrane protein</topology>
    </subcellularLocation>
</comment>
<feature type="transmembrane region" description="Helical" evidence="9">
    <location>
        <begin position="299"/>
        <end position="327"/>
    </location>
</feature>
<feature type="transmembrane region" description="Helical" evidence="9">
    <location>
        <begin position="153"/>
        <end position="177"/>
    </location>
</feature>
<dbReference type="InterPro" id="IPR036259">
    <property type="entry name" value="MFS_trans_sf"/>
</dbReference>
<keyword evidence="3" id="KW-1003">Cell membrane</keyword>
<evidence type="ECO:0000313" key="11">
    <source>
        <dbReference type="Proteomes" id="UP000324611"/>
    </source>
</evidence>
<keyword evidence="6 9" id="KW-1133">Transmembrane helix</keyword>
<dbReference type="InterPro" id="IPR005279">
    <property type="entry name" value="Dipep/tripep_permease"/>
</dbReference>
<feature type="transmembrane region" description="Helical" evidence="9">
    <location>
        <begin position="55"/>
        <end position="74"/>
    </location>
</feature>
<dbReference type="InterPro" id="IPR050171">
    <property type="entry name" value="MFS_Transporters"/>
</dbReference>
<evidence type="ECO:0000256" key="5">
    <source>
        <dbReference type="ARBA" id="ARBA00022856"/>
    </source>
</evidence>
<reference evidence="10 11" key="1">
    <citation type="submission" date="2019-09" db="EMBL/GenBank/DDBJ databases">
        <title>Chitinophaga ginsengihumi sp. nov., isolated from soil of ginseng rhizosphere.</title>
        <authorList>
            <person name="Lee J."/>
        </authorList>
    </citation>
    <scope>NUCLEOTIDE SEQUENCE [LARGE SCALE GENOMIC DNA]</scope>
    <source>
        <strain evidence="10 11">BN140078</strain>
    </source>
</reference>
<evidence type="ECO:0000256" key="9">
    <source>
        <dbReference type="SAM" id="Phobius"/>
    </source>
</evidence>
<protein>
    <submittedName>
        <fullName evidence="10">Peptide MFS transporter</fullName>
    </submittedName>
</protein>
<reference evidence="10 11" key="2">
    <citation type="submission" date="2019-09" db="EMBL/GenBank/DDBJ databases">
        <authorList>
            <person name="Jin C."/>
        </authorList>
    </citation>
    <scope>NUCLEOTIDE SEQUENCE [LARGE SCALE GENOMIC DNA]</scope>
    <source>
        <strain evidence="10 11">BN140078</strain>
    </source>
</reference>
<evidence type="ECO:0000256" key="4">
    <source>
        <dbReference type="ARBA" id="ARBA00022692"/>
    </source>
</evidence>
<dbReference type="NCBIfam" id="TIGR00924">
    <property type="entry name" value="yjdL_sub1_fam"/>
    <property type="match status" value="1"/>
</dbReference>
<evidence type="ECO:0000256" key="1">
    <source>
        <dbReference type="ARBA" id="ARBA00004651"/>
    </source>
</evidence>
<dbReference type="PANTHER" id="PTHR23517:SF15">
    <property type="entry name" value="PROTON-DEPENDENT OLIGOPEPTIDE FAMILY TRANSPORT PROTEIN"/>
    <property type="match status" value="1"/>
</dbReference>
<gene>
    <name evidence="10" type="ORF">F0L74_00460</name>
</gene>
<keyword evidence="11" id="KW-1185">Reference proteome</keyword>
<keyword evidence="7 9" id="KW-0472">Membrane</keyword>
<evidence type="ECO:0000256" key="6">
    <source>
        <dbReference type="ARBA" id="ARBA00022989"/>
    </source>
</evidence>
<keyword evidence="5" id="KW-0571">Peptide transport</keyword>
<feature type="transmembrane region" description="Helical" evidence="9">
    <location>
        <begin position="347"/>
        <end position="365"/>
    </location>
</feature>
<dbReference type="Proteomes" id="UP000324611">
    <property type="component" value="Unassembled WGS sequence"/>
</dbReference>
<keyword evidence="2 8" id="KW-0813">Transport</keyword>
<dbReference type="Gene3D" id="1.20.1250.20">
    <property type="entry name" value="MFS general substrate transporter like domains"/>
    <property type="match status" value="1"/>
</dbReference>
<evidence type="ECO:0000256" key="8">
    <source>
        <dbReference type="RuleBase" id="RU003755"/>
    </source>
</evidence>
<evidence type="ECO:0000256" key="7">
    <source>
        <dbReference type="ARBA" id="ARBA00023136"/>
    </source>
</evidence>
<dbReference type="AlphaFoldDB" id="A0A5B2W5F3"/>
<feature type="transmembrane region" description="Helical" evidence="9">
    <location>
        <begin position="30"/>
        <end position="49"/>
    </location>
</feature>
<evidence type="ECO:0000256" key="2">
    <source>
        <dbReference type="ARBA" id="ARBA00022448"/>
    </source>
</evidence>
<dbReference type="EMBL" id="VUOC01000001">
    <property type="protein sequence ID" value="KAA2245796.1"/>
    <property type="molecule type" value="Genomic_DNA"/>
</dbReference>
<comment type="similarity">
    <text evidence="8">Belongs to the major facilitator superfamily. Proton-dependent oligopeptide transporter (POT/PTR) (TC 2.A.17) family.</text>
</comment>
<feature type="transmembrane region" description="Helical" evidence="9">
    <location>
        <begin position="525"/>
        <end position="547"/>
    </location>
</feature>